<evidence type="ECO:0000256" key="4">
    <source>
        <dbReference type="ARBA" id="ARBA00022989"/>
    </source>
</evidence>
<evidence type="ECO:0000256" key="2">
    <source>
        <dbReference type="ARBA" id="ARBA00022448"/>
    </source>
</evidence>
<dbReference type="InterPro" id="IPR011701">
    <property type="entry name" value="MFS"/>
</dbReference>
<feature type="transmembrane region" description="Helical" evidence="6">
    <location>
        <begin position="210"/>
        <end position="236"/>
    </location>
</feature>
<feature type="transmembrane region" description="Helical" evidence="6">
    <location>
        <begin position="84"/>
        <end position="102"/>
    </location>
</feature>
<dbReference type="GO" id="GO:0016020">
    <property type="term" value="C:membrane"/>
    <property type="evidence" value="ECO:0007669"/>
    <property type="project" value="UniProtKB-SubCell"/>
</dbReference>
<dbReference type="EMBL" id="JARKIE010000204">
    <property type="protein sequence ID" value="KAJ7667205.1"/>
    <property type="molecule type" value="Genomic_DNA"/>
</dbReference>
<feature type="transmembrane region" description="Helical" evidence="6">
    <location>
        <begin position="316"/>
        <end position="343"/>
    </location>
</feature>
<keyword evidence="5 6" id="KW-0472">Membrane</keyword>
<sequence length="463" mass="50895">MLLIPGSKKAQGTPLPKLQLSIIMLIQICEPLASQSISPYINQLVSELEITGGDEKKQSLFFLAEALTVLQWSRASDRIGRKPILLIGLFGVGISILCFGLSRTFWTLVVSRCLCGLLNGNLGVMKSVMGDLTDRTNRAEGFAYLPSPLIGGSLARPNDHFPILFSGTFWKNGSLEESVASGFRRRWRHRASKRGKSTYKLDGPLPLRKLLIFPVVISVSNYVALAFLDITLLSLLPLFLAMPIEFGGLGLSPPKIGVIMSAYGLASGLLQVFLFARLVRHFGEKRVFINGMISCLPVFGLFPIMSMIAQRSGLTFVIWILVGCVLALGALLDTSYGAIFMLVTASAPKSSRGTVNGLSQTSVALARAIGPAMSTSLFSLSVQHHLLGGYMVYLVYFLLSILALYWRHACRTREKMELAHGMYRNGRWLLLEIQMLPTDTTGTTAQRWITWNPLYFFSGTSGM</sequence>
<evidence type="ECO:0000259" key="7">
    <source>
        <dbReference type="PROSITE" id="PS50850"/>
    </source>
</evidence>
<feature type="transmembrane region" description="Helical" evidence="6">
    <location>
        <begin position="287"/>
        <end position="310"/>
    </location>
</feature>
<protein>
    <submittedName>
        <fullName evidence="8">Major facilitator superfamily domain-containing protein</fullName>
    </submittedName>
</protein>
<dbReference type="GO" id="GO:0022857">
    <property type="term" value="F:transmembrane transporter activity"/>
    <property type="evidence" value="ECO:0007669"/>
    <property type="project" value="InterPro"/>
</dbReference>
<keyword evidence="4 6" id="KW-1133">Transmembrane helix</keyword>
<evidence type="ECO:0000256" key="5">
    <source>
        <dbReference type="ARBA" id="ARBA00023136"/>
    </source>
</evidence>
<dbReference type="PRINTS" id="PR01035">
    <property type="entry name" value="TCRTETA"/>
</dbReference>
<evidence type="ECO:0000256" key="3">
    <source>
        <dbReference type="ARBA" id="ARBA00022692"/>
    </source>
</evidence>
<dbReference type="InterPro" id="IPR001958">
    <property type="entry name" value="Tet-R_TetA/multi-R_MdtG-like"/>
</dbReference>
<organism evidence="8 9">
    <name type="scientific">Mycena rosella</name>
    <name type="common">Pink bonnet</name>
    <name type="synonym">Agaricus rosellus</name>
    <dbReference type="NCBI Taxonomy" id="1033263"/>
    <lineage>
        <taxon>Eukaryota</taxon>
        <taxon>Fungi</taxon>
        <taxon>Dikarya</taxon>
        <taxon>Basidiomycota</taxon>
        <taxon>Agaricomycotina</taxon>
        <taxon>Agaricomycetes</taxon>
        <taxon>Agaricomycetidae</taxon>
        <taxon>Agaricales</taxon>
        <taxon>Marasmiineae</taxon>
        <taxon>Mycenaceae</taxon>
        <taxon>Mycena</taxon>
    </lineage>
</organism>
<name>A0AAD7CWB5_MYCRO</name>
<comment type="subcellular location">
    <subcellularLocation>
        <location evidence="1">Membrane</location>
        <topology evidence="1">Multi-pass membrane protein</topology>
    </subcellularLocation>
</comment>
<evidence type="ECO:0000256" key="1">
    <source>
        <dbReference type="ARBA" id="ARBA00004141"/>
    </source>
</evidence>
<feature type="domain" description="Major facilitator superfamily (MFS) profile" evidence="7">
    <location>
        <begin position="1"/>
        <end position="415"/>
    </location>
</feature>
<dbReference type="InterPro" id="IPR020846">
    <property type="entry name" value="MFS_dom"/>
</dbReference>
<dbReference type="SUPFAM" id="SSF103473">
    <property type="entry name" value="MFS general substrate transporter"/>
    <property type="match status" value="1"/>
</dbReference>
<keyword evidence="9" id="KW-1185">Reference proteome</keyword>
<evidence type="ECO:0000256" key="6">
    <source>
        <dbReference type="SAM" id="Phobius"/>
    </source>
</evidence>
<dbReference type="AlphaFoldDB" id="A0AAD7CWB5"/>
<dbReference type="PANTHER" id="PTHR23504:SF15">
    <property type="entry name" value="MAJOR FACILITATOR SUPERFAMILY (MFS) PROFILE DOMAIN-CONTAINING PROTEIN"/>
    <property type="match status" value="1"/>
</dbReference>
<dbReference type="Gene3D" id="1.20.1720.10">
    <property type="entry name" value="Multidrug resistance protein D"/>
    <property type="match status" value="1"/>
</dbReference>
<dbReference type="Proteomes" id="UP001221757">
    <property type="component" value="Unassembled WGS sequence"/>
</dbReference>
<keyword evidence="2" id="KW-0813">Transport</keyword>
<feature type="transmembrane region" description="Helical" evidence="6">
    <location>
        <begin position="388"/>
        <end position="406"/>
    </location>
</feature>
<evidence type="ECO:0000313" key="8">
    <source>
        <dbReference type="EMBL" id="KAJ7667205.1"/>
    </source>
</evidence>
<dbReference type="PROSITE" id="PS50850">
    <property type="entry name" value="MFS"/>
    <property type="match status" value="1"/>
</dbReference>
<dbReference type="InterPro" id="IPR036259">
    <property type="entry name" value="MFS_trans_sf"/>
</dbReference>
<evidence type="ECO:0000313" key="9">
    <source>
        <dbReference type="Proteomes" id="UP001221757"/>
    </source>
</evidence>
<dbReference type="PANTHER" id="PTHR23504">
    <property type="entry name" value="MAJOR FACILITATOR SUPERFAMILY DOMAIN-CONTAINING PROTEIN 10"/>
    <property type="match status" value="1"/>
</dbReference>
<gene>
    <name evidence="8" type="ORF">B0H17DRAFT_1251851</name>
</gene>
<dbReference type="CDD" id="cd17330">
    <property type="entry name" value="MFS_SLC46_TetA_like"/>
    <property type="match status" value="1"/>
</dbReference>
<reference evidence="8" key="1">
    <citation type="submission" date="2023-03" db="EMBL/GenBank/DDBJ databases">
        <title>Massive genome expansion in bonnet fungi (Mycena s.s.) driven by repeated elements and novel gene families across ecological guilds.</title>
        <authorList>
            <consortium name="Lawrence Berkeley National Laboratory"/>
            <person name="Harder C.B."/>
            <person name="Miyauchi S."/>
            <person name="Viragh M."/>
            <person name="Kuo A."/>
            <person name="Thoen E."/>
            <person name="Andreopoulos B."/>
            <person name="Lu D."/>
            <person name="Skrede I."/>
            <person name="Drula E."/>
            <person name="Henrissat B."/>
            <person name="Morin E."/>
            <person name="Kohler A."/>
            <person name="Barry K."/>
            <person name="LaButti K."/>
            <person name="Morin E."/>
            <person name="Salamov A."/>
            <person name="Lipzen A."/>
            <person name="Mereny Z."/>
            <person name="Hegedus B."/>
            <person name="Baldrian P."/>
            <person name="Stursova M."/>
            <person name="Weitz H."/>
            <person name="Taylor A."/>
            <person name="Grigoriev I.V."/>
            <person name="Nagy L.G."/>
            <person name="Martin F."/>
            <person name="Kauserud H."/>
        </authorList>
    </citation>
    <scope>NUCLEOTIDE SEQUENCE</scope>
    <source>
        <strain evidence="8">CBHHK067</strain>
    </source>
</reference>
<comment type="caution">
    <text evidence="8">The sequence shown here is derived from an EMBL/GenBank/DDBJ whole genome shotgun (WGS) entry which is preliminary data.</text>
</comment>
<accession>A0AAD7CWB5</accession>
<feature type="transmembrane region" description="Helical" evidence="6">
    <location>
        <begin position="256"/>
        <end position="275"/>
    </location>
</feature>
<keyword evidence="3 6" id="KW-0812">Transmembrane</keyword>
<dbReference type="Pfam" id="PF07690">
    <property type="entry name" value="MFS_1"/>
    <property type="match status" value="2"/>
</dbReference>
<feature type="transmembrane region" description="Helical" evidence="6">
    <location>
        <begin position="364"/>
        <end position="382"/>
    </location>
</feature>
<proteinExistence type="predicted"/>
<dbReference type="Gene3D" id="1.20.1250.20">
    <property type="entry name" value="MFS general substrate transporter like domains"/>
    <property type="match status" value="1"/>
</dbReference>